<dbReference type="Ensembl" id="ENSCSAVT00000001558.1">
    <property type="protein sequence ID" value="ENSCSAVP00000001538.1"/>
    <property type="gene ID" value="ENSCSAVG00000000879.1"/>
</dbReference>
<feature type="compositionally biased region" description="Basic and acidic residues" evidence="1">
    <location>
        <begin position="174"/>
        <end position="183"/>
    </location>
</feature>
<dbReference type="GeneTree" id="ENSGT00390000002316"/>
<feature type="region of interest" description="Disordered" evidence="1">
    <location>
        <begin position="217"/>
        <end position="259"/>
    </location>
</feature>
<dbReference type="AlphaFoldDB" id="H2Y890"/>
<protein>
    <submittedName>
        <fullName evidence="2">Uncharacterized protein</fullName>
    </submittedName>
</protein>
<feature type="compositionally biased region" description="Basic and acidic residues" evidence="1">
    <location>
        <begin position="99"/>
        <end position="109"/>
    </location>
</feature>
<evidence type="ECO:0000313" key="2">
    <source>
        <dbReference type="Ensembl" id="ENSCSAVP00000001538.1"/>
    </source>
</evidence>
<feature type="region of interest" description="Disordered" evidence="1">
    <location>
        <begin position="163"/>
        <end position="183"/>
    </location>
</feature>
<feature type="region of interest" description="Disordered" evidence="1">
    <location>
        <begin position="95"/>
        <end position="117"/>
    </location>
</feature>
<sequence length="259" mass="29195">MVLWEKQGLNLNLWKNDSNHDQMSEHLCPVDNEEAILLGEDIPANLFKEDQPEETIIVDEADDCVSSRSHPSESEKNVQETVKPSILDLSLVTKQVQDPQEHQQTHAAEDECSSNSDEITESNMVNEVIDDLTLTSDDEPMVEDLYSQVSFKIKKTRDVSINNAPDLSNQISDISKDQSVKKPKENCFTAEGDIQKSETEKKSADSPVVSDQVKINSNHNVASDHDGTSQVQENVSMEDKVPQLNTEKRKRFKRILHLP</sequence>
<keyword evidence="3" id="KW-1185">Reference proteome</keyword>
<reference evidence="2" key="3">
    <citation type="submission" date="2025-09" db="UniProtKB">
        <authorList>
            <consortium name="Ensembl"/>
        </authorList>
    </citation>
    <scope>IDENTIFICATION</scope>
</reference>
<dbReference type="HOGENOM" id="CLU_1075764_0_0_1"/>
<reference evidence="2" key="2">
    <citation type="submission" date="2025-08" db="UniProtKB">
        <authorList>
            <consortium name="Ensembl"/>
        </authorList>
    </citation>
    <scope>IDENTIFICATION</scope>
</reference>
<accession>H2Y890</accession>
<evidence type="ECO:0000313" key="3">
    <source>
        <dbReference type="Proteomes" id="UP000007875"/>
    </source>
</evidence>
<evidence type="ECO:0000256" key="1">
    <source>
        <dbReference type="SAM" id="MobiDB-lite"/>
    </source>
</evidence>
<feature type="compositionally biased region" description="Basic residues" evidence="1">
    <location>
        <begin position="248"/>
        <end position="259"/>
    </location>
</feature>
<dbReference type="Proteomes" id="UP000007875">
    <property type="component" value="Unassembled WGS sequence"/>
</dbReference>
<name>H2Y890_CIOSA</name>
<proteinExistence type="predicted"/>
<reference evidence="3" key="1">
    <citation type="submission" date="2003-08" db="EMBL/GenBank/DDBJ databases">
        <authorList>
            <person name="Birren B."/>
            <person name="Nusbaum C."/>
            <person name="Abebe A."/>
            <person name="Abouelleil A."/>
            <person name="Adekoya E."/>
            <person name="Ait-zahra M."/>
            <person name="Allen N."/>
            <person name="Allen T."/>
            <person name="An P."/>
            <person name="Anderson M."/>
            <person name="Anderson S."/>
            <person name="Arachchi H."/>
            <person name="Armbruster J."/>
            <person name="Bachantsang P."/>
            <person name="Baldwin J."/>
            <person name="Barry A."/>
            <person name="Bayul T."/>
            <person name="Blitshsteyn B."/>
            <person name="Bloom T."/>
            <person name="Blye J."/>
            <person name="Boguslavskiy L."/>
            <person name="Borowsky M."/>
            <person name="Boukhgalter B."/>
            <person name="Brunache A."/>
            <person name="Butler J."/>
            <person name="Calixte N."/>
            <person name="Calvo S."/>
            <person name="Camarata J."/>
            <person name="Campo K."/>
            <person name="Chang J."/>
            <person name="Cheshatsang Y."/>
            <person name="Citroen M."/>
            <person name="Collymore A."/>
            <person name="Considine T."/>
            <person name="Cook A."/>
            <person name="Cooke P."/>
            <person name="Corum B."/>
            <person name="Cuomo C."/>
            <person name="David R."/>
            <person name="Dawoe T."/>
            <person name="Degray S."/>
            <person name="Dodge S."/>
            <person name="Dooley K."/>
            <person name="Dorje P."/>
            <person name="Dorjee K."/>
            <person name="Dorris L."/>
            <person name="Duffey N."/>
            <person name="Dupes A."/>
            <person name="Elkins T."/>
            <person name="Engels R."/>
            <person name="Erickson J."/>
            <person name="Farina A."/>
            <person name="Faro S."/>
            <person name="Ferreira P."/>
            <person name="Fischer H."/>
            <person name="Fitzgerald M."/>
            <person name="Foley K."/>
            <person name="Gage D."/>
            <person name="Galagan J."/>
            <person name="Gearin G."/>
            <person name="Gnerre S."/>
            <person name="Gnirke A."/>
            <person name="Goyette A."/>
            <person name="Graham J."/>
            <person name="Grandbois E."/>
            <person name="Gyaltsen K."/>
            <person name="Hafez N."/>
            <person name="Hagopian D."/>
            <person name="Hagos B."/>
            <person name="Hall J."/>
            <person name="Hatcher B."/>
            <person name="Heller A."/>
            <person name="Higgins H."/>
            <person name="Honan T."/>
            <person name="Horn A."/>
            <person name="Houde N."/>
            <person name="Hughes L."/>
            <person name="Hulme W."/>
            <person name="Husby E."/>
            <person name="Iliev I."/>
            <person name="Jaffe D."/>
            <person name="Jones C."/>
            <person name="Kamal M."/>
            <person name="Kamat A."/>
            <person name="Kamvysselis M."/>
            <person name="Karlsson E."/>
            <person name="Kells C."/>
            <person name="Kieu A."/>
            <person name="Kisner P."/>
            <person name="Kodira C."/>
            <person name="Kulbokas E."/>
            <person name="Labutti K."/>
            <person name="Lama D."/>
            <person name="Landers T."/>
            <person name="Leger J."/>
            <person name="Levine S."/>
            <person name="Lewis D."/>
            <person name="Lewis T."/>
            <person name="Lindblad-toh K."/>
            <person name="Liu X."/>
            <person name="Lokyitsang T."/>
            <person name="Lokyitsang Y."/>
            <person name="Lucien O."/>
            <person name="Lui A."/>
            <person name="Ma L.J."/>
            <person name="Mabbitt R."/>
            <person name="Macdonald J."/>
            <person name="Maclean C."/>
            <person name="Major J."/>
            <person name="Manning J."/>
            <person name="Marabella R."/>
            <person name="Maru K."/>
            <person name="Matthews C."/>
            <person name="Mauceli E."/>
            <person name="Mccarthy M."/>
            <person name="Mcdonough S."/>
            <person name="Mcghee T."/>
            <person name="Meldrim J."/>
            <person name="Meneus L."/>
            <person name="Mesirov J."/>
            <person name="Mihalev A."/>
            <person name="Mihova T."/>
            <person name="Mikkelsen T."/>
            <person name="Mlenga V."/>
            <person name="Moru K."/>
            <person name="Mozes J."/>
            <person name="Mulrain L."/>
            <person name="Munson G."/>
            <person name="Naylor J."/>
            <person name="Newes C."/>
            <person name="Nguyen C."/>
            <person name="Nguyen N."/>
            <person name="Nguyen T."/>
            <person name="Nicol R."/>
            <person name="Nielsen C."/>
            <person name="Nizzari M."/>
            <person name="Norbu C."/>
            <person name="Norbu N."/>
            <person name="O'donnell P."/>
            <person name="Okoawo O."/>
            <person name="O'leary S."/>
            <person name="Omotosho B."/>
            <person name="O'neill K."/>
            <person name="Osman S."/>
            <person name="Parker S."/>
            <person name="Perrin D."/>
            <person name="Phunkhang P."/>
            <person name="Piqani B."/>
            <person name="Purcell S."/>
            <person name="Rachupka T."/>
            <person name="Ramasamy U."/>
            <person name="Rameau R."/>
            <person name="Ray V."/>
            <person name="Raymond C."/>
            <person name="Retta R."/>
            <person name="Richardson S."/>
            <person name="Rise C."/>
            <person name="Rodriguez J."/>
            <person name="Rogers J."/>
            <person name="Rogov P."/>
            <person name="Rutman M."/>
            <person name="Schupbach R."/>
            <person name="Seaman C."/>
            <person name="Settipalli S."/>
            <person name="Sharpe T."/>
            <person name="Sheridan J."/>
            <person name="Sherpa N."/>
            <person name="Shi J."/>
            <person name="Smirnov S."/>
            <person name="Smith C."/>
            <person name="Sougnez C."/>
            <person name="Spencer B."/>
            <person name="Stalker J."/>
            <person name="Stange-thomann N."/>
            <person name="Stavropoulos S."/>
            <person name="Stetson K."/>
            <person name="Stone C."/>
            <person name="Stone S."/>
            <person name="Stubbs M."/>
            <person name="Talamas J."/>
            <person name="Tchuinga P."/>
            <person name="Tenzing P."/>
            <person name="Tesfaye S."/>
            <person name="Theodore J."/>
            <person name="Thoulutsang Y."/>
            <person name="Topham K."/>
            <person name="Towey S."/>
            <person name="Tsamla T."/>
            <person name="Tsomo N."/>
            <person name="Vallee D."/>
            <person name="Vassiliev H."/>
            <person name="Venkataraman V."/>
            <person name="Vinson J."/>
            <person name="Vo A."/>
            <person name="Wade C."/>
            <person name="Wang S."/>
            <person name="Wangchuk T."/>
            <person name="Wangdi T."/>
            <person name="Whittaker C."/>
            <person name="Wilkinson J."/>
            <person name="Wu Y."/>
            <person name="Wyman D."/>
            <person name="Yadav S."/>
            <person name="Yang S."/>
            <person name="Yang X."/>
            <person name="Yeager S."/>
            <person name="Yee E."/>
            <person name="Young G."/>
            <person name="Zainoun J."/>
            <person name="Zembeck L."/>
            <person name="Zimmer A."/>
            <person name="Zody M."/>
            <person name="Lander E."/>
        </authorList>
    </citation>
    <scope>NUCLEOTIDE SEQUENCE [LARGE SCALE GENOMIC DNA]</scope>
</reference>
<organism evidence="2 3">
    <name type="scientific">Ciona savignyi</name>
    <name type="common">Pacific transparent sea squirt</name>
    <dbReference type="NCBI Taxonomy" id="51511"/>
    <lineage>
        <taxon>Eukaryota</taxon>
        <taxon>Metazoa</taxon>
        <taxon>Chordata</taxon>
        <taxon>Tunicata</taxon>
        <taxon>Ascidiacea</taxon>
        <taxon>Phlebobranchia</taxon>
        <taxon>Cionidae</taxon>
        <taxon>Ciona</taxon>
    </lineage>
</organism>
<feature type="compositionally biased region" description="Polar residues" evidence="1">
    <location>
        <begin position="163"/>
        <end position="173"/>
    </location>
</feature>